<dbReference type="HOGENOM" id="CLU_027965_0_2_1"/>
<dbReference type="Ensembl" id="ENSOGAT00000031235.1">
    <property type="protein sequence ID" value="ENSOGAP00000017717.1"/>
    <property type="gene ID" value="ENSOGAG00000034934.1"/>
</dbReference>
<dbReference type="EMBL" id="AAQR03147428">
    <property type="status" value="NOT_ANNOTATED_CDS"/>
    <property type="molecule type" value="Genomic_DNA"/>
</dbReference>
<sequence>SRMDQVPLVCDYGSGFSKVGFAGMEAPLGVFPTILGKYRHDNVLEGTVEVDYFIGEEVQKTREKLNLLCPISRATVTDWDDIEKIWHHSFYQVLHIAPEHHPLMVTDPPLNATSNKEKSTEILFDNFNVPALYLANQAVLSMYASGQISGTTIESGEGMTYFVPIMDGYSLNQSTLQMDVAGEDLTSYLSQLLSDNGNIFLSSADLDCIRNMKEKCCYVALDFNMEKTKTDLPSCQQQYQLPDGQEITLDQERFFCPEVLFQPDLIGKSTLGMHMLAFQSAASCESAFQKVLFGNMLLSGGTGSLSGLQFRMQKELLGLVSPVFTLKVFTCPYSIYGSWVGGSILGSLSTFQDVWITRNEYEEVGSSIISRRSF</sequence>
<dbReference type="InterPro" id="IPR004000">
    <property type="entry name" value="Actin"/>
</dbReference>
<reference evidence="8" key="3">
    <citation type="submission" date="2025-09" db="UniProtKB">
        <authorList>
            <consortium name="Ensembl"/>
        </authorList>
    </citation>
    <scope>IDENTIFICATION</scope>
</reference>
<dbReference type="eggNOG" id="KOG0676">
    <property type="taxonomic scope" value="Eukaryota"/>
</dbReference>
<evidence type="ECO:0000313" key="8">
    <source>
        <dbReference type="Ensembl" id="ENSOGAP00000017717.1"/>
    </source>
</evidence>
<dbReference type="SUPFAM" id="SSF53067">
    <property type="entry name" value="Actin-like ATPase domain"/>
    <property type="match status" value="2"/>
</dbReference>
<dbReference type="FunFam" id="3.30.420.40:FF:000058">
    <property type="entry name" value="Putative actin-related protein 5"/>
    <property type="match status" value="1"/>
</dbReference>
<keyword evidence="4" id="KW-0547">Nucleotide-binding</keyword>
<evidence type="ECO:0000256" key="5">
    <source>
        <dbReference type="ARBA" id="ARBA00022840"/>
    </source>
</evidence>
<keyword evidence="3" id="KW-0963">Cytoplasm</keyword>
<dbReference type="InterPro" id="IPR043129">
    <property type="entry name" value="ATPase_NBD"/>
</dbReference>
<dbReference type="GeneTree" id="ENSGT00940000163884"/>
<dbReference type="AlphaFoldDB" id="H0XNM6"/>
<evidence type="ECO:0000256" key="4">
    <source>
        <dbReference type="ARBA" id="ARBA00022741"/>
    </source>
</evidence>
<dbReference type="InParanoid" id="H0XNM6"/>
<dbReference type="SMART" id="SM00268">
    <property type="entry name" value="ACTIN"/>
    <property type="match status" value="1"/>
</dbReference>
<dbReference type="GO" id="GO:0005856">
    <property type="term" value="C:cytoskeleton"/>
    <property type="evidence" value="ECO:0007669"/>
    <property type="project" value="UniProtKB-SubCell"/>
</dbReference>
<reference evidence="9" key="1">
    <citation type="submission" date="2011-03" db="EMBL/GenBank/DDBJ databases">
        <title>Version 3 of the genome sequence of Otolemur garnettii (Bushbaby).</title>
        <authorList>
            <consortium name="The Broad Institute Genome Sequencing Platform"/>
            <person name="Di Palma F."/>
            <person name="Johnson J."/>
            <person name="Lander E.S."/>
            <person name="Lindblad-Toh K."/>
            <person name="Jaffe D.B."/>
            <person name="Gnerre S."/>
            <person name="MacCallum I."/>
            <person name="Przybylski D."/>
            <person name="Ribeiro F.J."/>
            <person name="Burton J.N."/>
            <person name="Walker B.J."/>
            <person name="Sharpe T."/>
            <person name="Hall G."/>
        </authorList>
    </citation>
    <scope>NUCLEOTIDE SEQUENCE [LARGE SCALE GENOMIC DNA]</scope>
</reference>
<dbReference type="FunFam" id="3.30.420.40:FF:000148">
    <property type="entry name" value="Actin, alpha skeletal muscle"/>
    <property type="match status" value="1"/>
</dbReference>
<dbReference type="OMA" id="RVCQILF"/>
<dbReference type="STRING" id="30611.ENSOGAP00000017717"/>
<evidence type="ECO:0000256" key="2">
    <source>
        <dbReference type="ARBA" id="ARBA00006752"/>
    </source>
</evidence>
<dbReference type="FunFam" id="3.90.640.10:FF:000007">
    <property type="entry name" value="Actin like 7B"/>
    <property type="match status" value="1"/>
</dbReference>
<evidence type="ECO:0008006" key="10">
    <source>
        <dbReference type="Google" id="ProtNLM"/>
    </source>
</evidence>
<keyword evidence="6" id="KW-0206">Cytoskeleton</keyword>
<evidence type="ECO:0000256" key="3">
    <source>
        <dbReference type="ARBA" id="ARBA00022490"/>
    </source>
</evidence>
<evidence type="ECO:0000256" key="1">
    <source>
        <dbReference type="ARBA" id="ARBA00004245"/>
    </source>
</evidence>
<dbReference type="PANTHER" id="PTHR11937">
    <property type="entry name" value="ACTIN"/>
    <property type="match status" value="1"/>
</dbReference>
<dbReference type="GO" id="GO:0005524">
    <property type="term" value="F:ATP binding"/>
    <property type="evidence" value="ECO:0007669"/>
    <property type="project" value="UniProtKB-KW"/>
</dbReference>
<protein>
    <recommendedName>
        <fullName evidence="10">Actin like 7A</fullName>
    </recommendedName>
</protein>
<dbReference type="Pfam" id="PF00022">
    <property type="entry name" value="Actin"/>
    <property type="match status" value="1"/>
</dbReference>
<evidence type="ECO:0000256" key="7">
    <source>
        <dbReference type="RuleBase" id="RU000487"/>
    </source>
</evidence>
<dbReference type="EMBL" id="AAQR03147427">
    <property type="status" value="NOT_ANNOTATED_CDS"/>
    <property type="molecule type" value="Genomic_DNA"/>
</dbReference>
<accession>H0XNM6</accession>
<dbReference type="Gene3D" id="3.30.420.40">
    <property type="match status" value="2"/>
</dbReference>
<organism evidence="8 9">
    <name type="scientific">Otolemur garnettii</name>
    <name type="common">Small-eared galago</name>
    <name type="synonym">Garnett's greater bushbaby</name>
    <dbReference type="NCBI Taxonomy" id="30611"/>
    <lineage>
        <taxon>Eukaryota</taxon>
        <taxon>Metazoa</taxon>
        <taxon>Chordata</taxon>
        <taxon>Craniata</taxon>
        <taxon>Vertebrata</taxon>
        <taxon>Euteleostomi</taxon>
        <taxon>Mammalia</taxon>
        <taxon>Eutheria</taxon>
        <taxon>Euarchontoglires</taxon>
        <taxon>Primates</taxon>
        <taxon>Strepsirrhini</taxon>
        <taxon>Lorisiformes</taxon>
        <taxon>Galagidae</taxon>
        <taxon>Otolemur</taxon>
    </lineage>
</organism>
<comment type="subcellular location">
    <subcellularLocation>
        <location evidence="1">Cytoplasm</location>
        <location evidence="1">Cytoskeleton</location>
    </subcellularLocation>
</comment>
<reference evidence="8" key="2">
    <citation type="submission" date="2025-08" db="UniProtKB">
        <authorList>
            <consortium name="Ensembl"/>
        </authorList>
    </citation>
    <scope>IDENTIFICATION</scope>
</reference>
<dbReference type="Proteomes" id="UP000005225">
    <property type="component" value="Unassembled WGS sequence"/>
</dbReference>
<evidence type="ECO:0000256" key="6">
    <source>
        <dbReference type="ARBA" id="ARBA00023212"/>
    </source>
</evidence>
<dbReference type="InterPro" id="IPR004001">
    <property type="entry name" value="Actin_CS"/>
</dbReference>
<keyword evidence="5" id="KW-0067">ATP-binding</keyword>
<name>H0XNM6_OTOGA</name>
<dbReference type="PROSITE" id="PS00432">
    <property type="entry name" value="ACTINS_2"/>
    <property type="match status" value="1"/>
</dbReference>
<proteinExistence type="inferred from homology"/>
<evidence type="ECO:0000313" key="9">
    <source>
        <dbReference type="Proteomes" id="UP000005225"/>
    </source>
</evidence>
<dbReference type="PRINTS" id="PR00190">
    <property type="entry name" value="ACTIN"/>
</dbReference>
<comment type="similarity">
    <text evidence="2 7">Belongs to the actin family.</text>
</comment>
<keyword evidence="9" id="KW-1185">Reference proteome</keyword>
<dbReference type="Gene3D" id="3.90.640.10">
    <property type="entry name" value="Actin, Chain A, domain 4"/>
    <property type="match status" value="1"/>
</dbReference>